<comment type="function">
    <text evidence="3">Rab9 effector required for endosome to trans-Golgi network (TGN) transport.</text>
</comment>
<name>A0AAW1C1M4_CROAD</name>
<organism evidence="6 7">
    <name type="scientific">Crotalus adamanteus</name>
    <name type="common">Eastern diamondback rattlesnake</name>
    <dbReference type="NCBI Taxonomy" id="8729"/>
    <lineage>
        <taxon>Eukaryota</taxon>
        <taxon>Metazoa</taxon>
        <taxon>Chordata</taxon>
        <taxon>Craniata</taxon>
        <taxon>Vertebrata</taxon>
        <taxon>Euteleostomi</taxon>
        <taxon>Lepidosauria</taxon>
        <taxon>Squamata</taxon>
        <taxon>Bifurcata</taxon>
        <taxon>Unidentata</taxon>
        <taxon>Episquamata</taxon>
        <taxon>Toxicofera</taxon>
        <taxon>Serpentes</taxon>
        <taxon>Colubroidea</taxon>
        <taxon>Viperidae</taxon>
        <taxon>Crotalinae</taxon>
        <taxon>Crotalus</taxon>
    </lineage>
</organism>
<gene>
    <name evidence="6" type="ORF">NXF25_007051</name>
</gene>
<evidence type="ECO:0000313" key="7">
    <source>
        <dbReference type="Proteomes" id="UP001474421"/>
    </source>
</evidence>
<dbReference type="InterPro" id="IPR052124">
    <property type="entry name" value="Rab9_kelch_effector"/>
</dbReference>
<sequence length="506" mass="57770">MAFASGYWSKKEVHGNPPTPRHGHALVMAGNIAFIFGGCSFYNTSDDQPTYFNDFYMLTITLTDLMWERIPQDGHIPCPRQGHSLSVVKGKIYLFGGCSSKNAEYCLPGVYVFDLDSLTWQKISISGLAPQTLEHSSAVVGENIFVYGGMEDGKAVDDLYMFNTVSHCWTPVKTFGLNPGARSGHAFAAIGEIIYMFGGRSNEDEYYTDVYALDTVSLMWQKCEVKGEKPFGRSHHTFTAHSDKDIYLFGGTFEFKDGKMISKNDIMKLSLARMKWKKPLYIGIPPACRWNHVAFILHNQLYIFGGINGKEFNDLMGMKLINPSERQPFMKEIFSELGIQGISSSFTHTKIPKMKYELTEYSLLPASVSPPPSVTREELQDFHSIFSQAMKMITKAFELLESEFQKLHIIKAELAQATKAFQHEKDQYDKNLKNQQKELQVMLEKHKVQNEAWLKARAEETDKERKELFKLREAILQDQERLRDEQQSVQQCNQQLISVMQQLKGM</sequence>
<dbReference type="PANTHER" id="PTHR46647">
    <property type="entry name" value="RAB9 EFFECTOR PROTEIN WITH KELCH MOTIFS"/>
    <property type="match status" value="1"/>
</dbReference>
<protein>
    <recommendedName>
        <fullName evidence="4">Rab9 effector protein with kelch motifs</fullName>
    </recommendedName>
</protein>
<keyword evidence="5" id="KW-0175">Coiled coil</keyword>
<dbReference type="Proteomes" id="UP001474421">
    <property type="component" value="Unassembled WGS sequence"/>
</dbReference>
<dbReference type="AlphaFoldDB" id="A0AAW1C1M4"/>
<feature type="coiled-coil region" evidence="5">
    <location>
        <begin position="418"/>
        <end position="452"/>
    </location>
</feature>
<comment type="caution">
    <text evidence="6">The sequence shown here is derived from an EMBL/GenBank/DDBJ whole genome shotgun (WGS) entry which is preliminary data.</text>
</comment>
<evidence type="ECO:0000256" key="5">
    <source>
        <dbReference type="SAM" id="Coils"/>
    </source>
</evidence>
<keyword evidence="2" id="KW-0677">Repeat</keyword>
<dbReference type="SUPFAM" id="SSF117281">
    <property type="entry name" value="Kelch motif"/>
    <property type="match status" value="1"/>
</dbReference>
<accession>A0AAW1C1M4</accession>
<reference evidence="6 7" key="1">
    <citation type="journal article" date="2024" name="Proc. Natl. Acad. Sci. U.S.A.">
        <title>The genetic regulatory architecture and epigenomic basis for age-related changes in rattlesnake venom.</title>
        <authorList>
            <person name="Hogan M.P."/>
            <person name="Holding M.L."/>
            <person name="Nystrom G.S."/>
            <person name="Colston T.J."/>
            <person name="Bartlett D.A."/>
            <person name="Mason A.J."/>
            <person name="Ellsworth S.A."/>
            <person name="Rautsaw R.M."/>
            <person name="Lawrence K.C."/>
            <person name="Strickland J.L."/>
            <person name="He B."/>
            <person name="Fraser P."/>
            <person name="Margres M.J."/>
            <person name="Gilbert D.M."/>
            <person name="Gibbs H.L."/>
            <person name="Parkinson C.L."/>
            <person name="Rokyta D.R."/>
        </authorList>
    </citation>
    <scope>NUCLEOTIDE SEQUENCE [LARGE SCALE GENOMIC DNA]</scope>
    <source>
        <strain evidence="6">DRR0105</strain>
    </source>
</reference>
<dbReference type="Pfam" id="PF24681">
    <property type="entry name" value="Kelch_KLHDC2_KLHL20_DRC7"/>
    <property type="match status" value="1"/>
</dbReference>
<keyword evidence="1" id="KW-0880">Kelch repeat</keyword>
<evidence type="ECO:0000313" key="6">
    <source>
        <dbReference type="EMBL" id="KAK9408277.1"/>
    </source>
</evidence>
<keyword evidence="7" id="KW-1185">Reference proteome</keyword>
<evidence type="ECO:0000256" key="3">
    <source>
        <dbReference type="ARBA" id="ARBA00037224"/>
    </source>
</evidence>
<evidence type="ECO:0000256" key="2">
    <source>
        <dbReference type="ARBA" id="ARBA00022737"/>
    </source>
</evidence>
<dbReference type="PANTHER" id="PTHR46647:SF1">
    <property type="entry name" value="RAB9 EFFECTOR PROTEIN WITH KELCH MOTIFS"/>
    <property type="match status" value="1"/>
</dbReference>
<evidence type="ECO:0000256" key="1">
    <source>
        <dbReference type="ARBA" id="ARBA00022441"/>
    </source>
</evidence>
<evidence type="ECO:0000256" key="4">
    <source>
        <dbReference type="ARBA" id="ARBA00039295"/>
    </source>
</evidence>
<dbReference type="InterPro" id="IPR015915">
    <property type="entry name" value="Kelch-typ_b-propeller"/>
</dbReference>
<proteinExistence type="predicted"/>
<dbReference type="Gene3D" id="2.120.10.80">
    <property type="entry name" value="Kelch-type beta propeller"/>
    <property type="match status" value="2"/>
</dbReference>
<dbReference type="EMBL" id="JAOTOJ010000002">
    <property type="protein sequence ID" value="KAK9408277.1"/>
    <property type="molecule type" value="Genomic_DNA"/>
</dbReference>